<evidence type="ECO:0000313" key="26">
    <source>
        <dbReference type="Proteomes" id="UP000006690"/>
    </source>
</evidence>
<feature type="binding site" evidence="21">
    <location>
        <begin position="23"/>
        <end position="26"/>
    </location>
    <ligand>
        <name>substrate</name>
    </ligand>
</feature>
<keyword evidence="12 24" id="KW-0418">Kinase</keyword>
<name>A0A0H3L9D3_PANAA</name>
<dbReference type="RefSeq" id="WP_013024155.1">
    <property type="nucleotide sequence ID" value="NC_017531.2"/>
</dbReference>
<evidence type="ECO:0000256" key="1">
    <source>
        <dbReference type="ARBA" id="ARBA00004429"/>
    </source>
</evidence>
<evidence type="ECO:0000256" key="5">
    <source>
        <dbReference type="ARBA" id="ARBA00022475"/>
    </source>
</evidence>
<reference evidence="26" key="1">
    <citation type="journal article" date="2012" name="Appl. Microbiol. Biotechnol.">
        <title>The complete genome sequence of Pantoea ananatis AJ13355, an organism with great biotechnological potential.</title>
        <authorList>
            <person name="Hara Y."/>
            <person name="Kadotani N."/>
            <person name="Izui H."/>
            <person name="Katashkina J.I."/>
            <person name="Kuvaeva T.M."/>
            <person name="Andreeva I.G."/>
            <person name="Golubeva L.I."/>
            <person name="Malko D.B."/>
            <person name="Makeev V.J."/>
            <person name="Mashko S.V."/>
            <person name="Kozlov Y.I."/>
        </authorList>
    </citation>
    <scope>NUCLEOTIDE SEQUENCE [LARGE SCALE GENOMIC DNA]</scope>
    <source>
        <strain evidence="26">AJ13355</strain>
    </source>
</reference>
<dbReference type="InterPro" id="IPR036945">
    <property type="entry name" value="DAGK_sf"/>
</dbReference>
<evidence type="ECO:0000256" key="24">
    <source>
        <dbReference type="RuleBase" id="RU363065"/>
    </source>
</evidence>
<dbReference type="KEGG" id="paj:PAJ_3415"/>
<evidence type="ECO:0000256" key="21">
    <source>
        <dbReference type="PIRSR" id="PIRSR600829-2"/>
    </source>
</evidence>
<feature type="binding site" evidence="21">
    <location>
        <begin position="48"/>
        <end position="51"/>
    </location>
    <ligand>
        <name>substrate</name>
    </ligand>
</feature>
<evidence type="ECO:0000256" key="6">
    <source>
        <dbReference type="ARBA" id="ARBA00022516"/>
    </source>
</evidence>
<feature type="binding site" evidence="21">
    <location>
        <position position="10"/>
    </location>
    <ligand>
        <name>substrate</name>
    </ligand>
</feature>
<keyword evidence="13 22" id="KW-0067">ATP-binding</keyword>
<feature type="transmembrane region" description="Helical" evidence="24">
    <location>
        <begin position="100"/>
        <end position="121"/>
    </location>
</feature>
<dbReference type="PANTHER" id="PTHR34299">
    <property type="entry name" value="DIACYLGLYCEROL KINASE"/>
    <property type="match status" value="1"/>
</dbReference>
<evidence type="ECO:0000256" key="13">
    <source>
        <dbReference type="ARBA" id="ARBA00022840"/>
    </source>
</evidence>
<dbReference type="OrthoDB" id="9796011at2"/>
<dbReference type="GeneID" id="57270086"/>
<comment type="cofactor">
    <cofactor evidence="23">
        <name>Mg(2+)</name>
        <dbReference type="ChEBI" id="CHEBI:18420"/>
    </cofactor>
    <text evidence="23">Mn(2+), Zn(2+), Cd(2+) and Co(2+) support activity to lesser extents.</text>
</comment>
<dbReference type="PATRIC" id="fig|553.3.peg.4197"/>
<organism evidence="25 26">
    <name type="scientific">Pantoea ananatis (strain AJ13355)</name>
    <dbReference type="NCBI Taxonomy" id="932677"/>
    <lineage>
        <taxon>Bacteria</taxon>
        <taxon>Pseudomonadati</taxon>
        <taxon>Pseudomonadota</taxon>
        <taxon>Gammaproteobacteria</taxon>
        <taxon>Enterobacterales</taxon>
        <taxon>Erwiniaceae</taxon>
        <taxon>Pantoea</taxon>
    </lineage>
</organism>
<dbReference type="InterPro" id="IPR000829">
    <property type="entry name" value="DAGK"/>
</dbReference>
<comment type="caution">
    <text evidence="24">Lacks conserved residue(s) required for the propagation of feature annotation.</text>
</comment>
<comment type="function">
    <text evidence="24">Catalyzes the ATP-dependent phosphorylation of sn-l,2-diacylglycerol (DAG) to phosphatidic acid. Involved in the recycling of diacylglycerol produced as a by-product during membrane-derived oligosaccharide (MDO) biosynthesis.</text>
</comment>
<feature type="binding site" evidence="21">
    <location>
        <position position="99"/>
    </location>
    <ligand>
        <name>substrate</name>
    </ligand>
</feature>
<evidence type="ECO:0000256" key="4">
    <source>
        <dbReference type="ARBA" id="ARBA00017575"/>
    </source>
</evidence>
<comment type="catalytic activity">
    <reaction evidence="24">
        <text>a 1,2-diacyl-sn-glycerol + ATP = a 1,2-diacyl-sn-glycero-3-phosphate + ADP + H(+)</text>
        <dbReference type="Rhea" id="RHEA:10272"/>
        <dbReference type="ChEBI" id="CHEBI:15378"/>
        <dbReference type="ChEBI" id="CHEBI:17815"/>
        <dbReference type="ChEBI" id="CHEBI:30616"/>
        <dbReference type="ChEBI" id="CHEBI:58608"/>
        <dbReference type="ChEBI" id="CHEBI:456216"/>
        <dbReference type="EC" id="2.7.1.107"/>
    </reaction>
</comment>
<feature type="binding site" evidence="22">
    <location>
        <position position="77"/>
    </location>
    <ligand>
        <name>ATP</name>
        <dbReference type="ChEBI" id="CHEBI:30616"/>
    </ligand>
</feature>
<evidence type="ECO:0000256" key="18">
    <source>
        <dbReference type="ARBA" id="ARBA00023209"/>
    </source>
</evidence>
<dbReference type="eggNOG" id="COG0818">
    <property type="taxonomic scope" value="Bacteria"/>
</dbReference>
<keyword evidence="17 24" id="KW-0472">Membrane</keyword>
<feature type="binding site" evidence="22">
    <location>
        <position position="10"/>
    </location>
    <ligand>
        <name>ATP</name>
        <dbReference type="ChEBI" id="CHEBI:30616"/>
    </ligand>
</feature>
<dbReference type="GO" id="GO:0006654">
    <property type="term" value="P:phosphatidic acid biosynthetic process"/>
    <property type="evidence" value="ECO:0007669"/>
    <property type="project" value="InterPro"/>
</dbReference>
<feature type="binding site" evidence="21">
    <location>
        <begin position="31"/>
        <end position="35"/>
    </location>
    <ligand>
        <name>substrate</name>
    </ligand>
</feature>
<evidence type="ECO:0000256" key="2">
    <source>
        <dbReference type="ARBA" id="ARBA00005967"/>
    </source>
</evidence>
<evidence type="ECO:0000256" key="23">
    <source>
        <dbReference type="PIRSR" id="PIRSR600829-4"/>
    </source>
</evidence>
<dbReference type="CDD" id="cd14264">
    <property type="entry name" value="DAGK_IM"/>
    <property type="match status" value="1"/>
</dbReference>
<keyword evidence="7 24" id="KW-0997">Cell inner membrane</keyword>
<comment type="similarity">
    <text evidence="2 24">Belongs to the bacterial diacylglycerol kinase family.</text>
</comment>
<feature type="binding site" evidence="22">
    <location>
        <begin position="95"/>
        <end position="96"/>
    </location>
    <ligand>
        <name>ATP</name>
        <dbReference type="ChEBI" id="CHEBI:30616"/>
    </ligand>
</feature>
<dbReference type="Proteomes" id="UP000006690">
    <property type="component" value="Chromosome"/>
</dbReference>
<dbReference type="HOGENOM" id="CLU_112343_3_1_6"/>
<sequence>MTNNATGLNRIVKAAGYSWQGLRAAWQHEAAFRQEAVAAVVAIILACWLDVDTVSRILMIGSVVLVIIVEVLNSAIEAVVDRTGQERHPLAGRAKDMGSAAVFIAILLALFVWGTLLWSHLR</sequence>
<keyword evidence="15 24" id="KW-1133">Transmembrane helix</keyword>
<evidence type="ECO:0000256" key="8">
    <source>
        <dbReference type="ARBA" id="ARBA00022679"/>
    </source>
</evidence>
<evidence type="ECO:0000256" key="11">
    <source>
        <dbReference type="ARBA" id="ARBA00022741"/>
    </source>
</evidence>
<feature type="transmembrane region" description="Helical" evidence="24">
    <location>
        <begin position="57"/>
        <end position="80"/>
    </location>
</feature>
<keyword evidence="8 24" id="KW-0808">Transferase</keyword>
<dbReference type="PANTHER" id="PTHR34299:SF1">
    <property type="entry name" value="DIACYLGLYCEROL KINASE"/>
    <property type="match status" value="1"/>
</dbReference>
<keyword evidence="18" id="KW-0594">Phospholipid biosynthesis</keyword>
<keyword evidence="9 24" id="KW-0812">Transmembrane</keyword>
<dbReference type="EMBL" id="AP012032">
    <property type="protein sequence ID" value="BAK13495.1"/>
    <property type="molecule type" value="Genomic_DNA"/>
</dbReference>
<feature type="binding site" evidence="23">
    <location>
        <position position="29"/>
    </location>
    <ligand>
        <name>a divalent metal cation</name>
        <dbReference type="ChEBI" id="CHEBI:60240"/>
    </ligand>
</feature>
<dbReference type="GO" id="GO:0005886">
    <property type="term" value="C:plasma membrane"/>
    <property type="evidence" value="ECO:0007669"/>
    <property type="project" value="UniProtKB-SubCell"/>
</dbReference>
<dbReference type="Pfam" id="PF01219">
    <property type="entry name" value="DAGK_prokar"/>
    <property type="match status" value="1"/>
</dbReference>
<feature type="binding site" evidence="22">
    <location>
        <begin position="86"/>
        <end position="88"/>
    </location>
    <ligand>
        <name>ATP</name>
        <dbReference type="ChEBI" id="CHEBI:30616"/>
    </ligand>
</feature>
<keyword evidence="10 23" id="KW-0479">Metal-binding</keyword>
<feature type="active site" description="Proton acceptor" evidence="20">
    <location>
        <position position="70"/>
    </location>
</feature>
<keyword evidence="16 24" id="KW-0443">Lipid metabolism</keyword>
<feature type="binding site" evidence="22">
    <location>
        <position position="17"/>
    </location>
    <ligand>
        <name>ATP</name>
        <dbReference type="ChEBI" id="CHEBI:30616"/>
    </ligand>
</feature>
<feature type="binding site" evidence="21">
    <location>
        <position position="70"/>
    </location>
    <ligand>
        <name>substrate</name>
    </ligand>
</feature>
<evidence type="ECO:0000256" key="16">
    <source>
        <dbReference type="ARBA" id="ARBA00023098"/>
    </source>
</evidence>
<keyword evidence="6" id="KW-0444">Lipid biosynthesis</keyword>
<evidence type="ECO:0000256" key="14">
    <source>
        <dbReference type="ARBA" id="ARBA00022842"/>
    </source>
</evidence>
<dbReference type="EC" id="2.7.1.107" evidence="3 24"/>
<feature type="binding site" evidence="21">
    <location>
        <begin position="113"/>
        <end position="118"/>
    </location>
    <ligand>
        <name>substrate</name>
    </ligand>
</feature>
<gene>
    <name evidence="25" type="primary">dgkA</name>
    <name evidence="25" type="ordered locus">PAJ_3415</name>
</gene>
<comment type="subcellular location">
    <subcellularLocation>
        <location evidence="1 24">Cell inner membrane</location>
        <topology evidence="1 24">Multi-pass membrane protein</topology>
    </subcellularLocation>
</comment>
<evidence type="ECO:0000256" key="22">
    <source>
        <dbReference type="PIRSR" id="PIRSR600829-3"/>
    </source>
</evidence>
<keyword evidence="19 24" id="KW-1208">Phospholipid metabolism</keyword>
<feature type="binding site" evidence="22">
    <location>
        <position position="29"/>
    </location>
    <ligand>
        <name>ATP</name>
        <dbReference type="ChEBI" id="CHEBI:30616"/>
    </ligand>
</feature>
<dbReference type="InterPro" id="IPR033718">
    <property type="entry name" value="DAGK_prok"/>
</dbReference>
<dbReference type="GO" id="GO:0005524">
    <property type="term" value="F:ATP binding"/>
    <property type="evidence" value="ECO:0007669"/>
    <property type="project" value="UniProtKB-KW"/>
</dbReference>
<keyword evidence="14 23" id="KW-0460">Magnesium</keyword>
<evidence type="ECO:0000256" key="19">
    <source>
        <dbReference type="ARBA" id="ARBA00023264"/>
    </source>
</evidence>
<keyword evidence="5" id="KW-1003">Cell membrane</keyword>
<evidence type="ECO:0000256" key="10">
    <source>
        <dbReference type="ARBA" id="ARBA00022723"/>
    </source>
</evidence>
<dbReference type="Gene3D" id="1.10.287.3610">
    <property type="match status" value="1"/>
</dbReference>
<evidence type="ECO:0000256" key="15">
    <source>
        <dbReference type="ARBA" id="ARBA00022989"/>
    </source>
</evidence>
<evidence type="ECO:0000256" key="9">
    <source>
        <dbReference type="ARBA" id="ARBA00022692"/>
    </source>
</evidence>
<dbReference type="GO" id="GO:0046872">
    <property type="term" value="F:metal ion binding"/>
    <property type="evidence" value="ECO:0007669"/>
    <property type="project" value="UniProtKB-KW"/>
</dbReference>
<dbReference type="GO" id="GO:0004143">
    <property type="term" value="F:ATP-dependent diacylglycerol kinase activity"/>
    <property type="evidence" value="ECO:0007669"/>
    <property type="project" value="UniProtKB-EC"/>
</dbReference>
<evidence type="ECO:0000256" key="12">
    <source>
        <dbReference type="ARBA" id="ARBA00022777"/>
    </source>
</evidence>
<evidence type="ECO:0000256" key="17">
    <source>
        <dbReference type="ARBA" id="ARBA00023136"/>
    </source>
</evidence>
<keyword evidence="11 22" id="KW-0547">Nucleotide-binding</keyword>
<evidence type="ECO:0000256" key="7">
    <source>
        <dbReference type="ARBA" id="ARBA00022519"/>
    </source>
</evidence>
<proteinExistence type="inferred from homology"/>
<accession>A0A0H3L9D3</accession>
<evidence type="ECO:0000313" key="25">
    <source>
        <dbReference type="EMBL" id="BAK13495.1"/>
    </source>
</evidence>
<feature type="binding site" evidence="21">
    <location>
        <position position="56"/>
    </location>
    <ligand>
        <name>substrate</name>
    </ligand>
</feature>
<dbReference type="AlphaFoldDB" id="A0A0H3L9D3"/>
<feature type="binding site" evidence="21">
    <location>
        <begin position="14"/>
        <end position="19"/>
    </location>
    <ligand>
        <name>substrate</name>
    </ligand>
</feature>
<protein>
    <recommendedName>
        <fullName evidence="4 24">Diacylglycerol kinase</fullName>
        <ecNumber evidence="3 24">2.7.1.107</ecNumber>
    </recommendedName>
</protein>
<dbReference type="PROSITE" id="PS01069">
    <property type="entry name" value="DAGK_PROKAR"/>
    <property type="match status" value="1"/>
</dbReference>
<evidence type="ECO:0000256" key="20">
    <source>
        <dbReference type="PIRSR" id="PIRSR600829-1"/>
    </source>
</evidence>
<feature type="binding site" evidence="23">
    <location>
        <position position="77"/>
    </location>
    <ligand>
        <name>a divalent metal cation</name>
        <dbReference type="ChEBI" id="CHEBI:60240"/>
    </ligand>
</feature>
<evidence type="ECO:0000256" key="3">
    <source>
        <dbReference type="ARBA" id="ARBA00012133"/>
    </source>
</evidence>